<protein>
    <submittedName>
        <fullName evidence="5">Uncharacterized protein</fullName>
    </submittedName>
</protein>
<dbReference type="InterPro" id="IPR028994">
    <property type="entry name" value="Integrin_alpha_N"/>
</dbReference>
<dbReference type="EMBL" id="CAUYUJ010018497">
    <property type="protein sequence ID" value="CAK0884038.1"/>
    <property type="molecule type" value="Genomic_DNA"/>
</dbReference>
<feature type="repeat" description="FG-GAP" evidence="4">
    <location>
        <begin position="519"/>
        <end position="575"/>
    </location>
</feature>
<evidence type="ECO:0000256" key="2">
    <source>
        <dbReference type="ARBA" id="ARBA00022737"/>
    </source>
</evidence>
<dbReference type="InterPro" id="IPR013517">
    <property type="entry name" value="FG-GAP"/>
</dbReference>
<accession>A0ABN9WFP2</accession>
<dbReference type="InterPro" id="IPR018391">
    <property type="entry name" value="PQQ_b-propeller_rpt"/>
</dbReference>
<dbReference type="SMART" id="SM00564">
    <property type="entry name" value="PQQ"/>
    <property type="match status" value="6"/>
</dbReference>
<dbReference type="PANTHER" id="PTHR36220">
    <property type="entry name" value="UNNAMED PRODUCT"/>
    <property type="match status" value="1"/>
</dbReference>
<dbReference type="PROSITE" id="PS51470">
    <property type="entry name" value="FG_GAP"/>
    <property type="match status" value="3"/>
</dbReference>
<evidence type="ECO:0000313" key="5">
    <source>
        <dbReference type="EMBL" id="CAK0884038.1"/>
    </source>
</evidence>
<reference evidence="5" key="1">
    <citation type="submission" date="2023-10" db="EMBL/GenBank/DDBJ databases">
        <authorList>
            <person name="Chen Y."/>
            <person name="Shah S."/>
            <person name="Dougan E. K."/>
            <person name="Thang M."/>
            <person name="Chan C."/>
        </authorList>
    </citation>
    <scope>NUCLEOTIDE SEQUENCE [LARGE SCALE GENOMIC DNA]</scope>
</reference>
<evidence type="ECO:0000256" key="1">
    <source>
        <dbReference type="ARBA" id="ARBA00022729"/>
    </source>
</evidence>
<dbReference type="PANTHER" id="PTHR36220:SF1">
    <property type="entry name" value="GAMMA TUBULIN COMPLEX COMPONENT C-TERMINAL DOMAIN-CONTAINING PROTEIN"/>
    <property type="match status" value="1"/>
</dbReference>
<comment type="caution">
    <text evidence="5">The sequence shown here is derived from an EMBL/GenBank/DDBJ whole genome shotgun (WGS) entry which is preliminary data.</text>
</comment>
<dbReference type="Gene3D" id="2.130.10.130">
    <property type="entry name" value="Integrin alpha, N-terminal"/>
    <property type="match status" value="2"/>
</dbReference>
<keyword evidence="1" id="KW-0732">Signal</keyword>
<feature type="repeat" description="FG-GAP" evidence="4">
    <location>
        <begin position="302"/>
        <end position="355"/>
    </location>
</feature>
<dbReference type="Pfam" id="PF14312">
    <property type="entry name" value="FG-GAP_2"/>
    <property type="match status" value="7"/>
</dbReference>
<feature type="repeat" description="FG-GAP" evidence="4">
    <location>
        <begin position="409"/>
        <end position="465"/>
    </location>
</feature>
<dbReference type="Proteomes" id="UP001189429">
    <property type="component" value="Unassembled WGS sequence"/>
</dbReference>
<sequence length="662" mass="68153">MAAPQIDIEVAKIGTISTADFAGLLGGLHQEGASVGGLCQQNLTAPGDNLKVMDIKQIVELAPLAKASDTHDAAQCKFQISLNPWSDVDLSVIRESLIQTGASHKPGPFASIFAEGIWFKQFKVQAPRACQNSIFIACPDKALRLATPWSAPVLACESRGAGLAGLGERSPLEPQAEFGRRLSTSGAQLLKLMAGDGVDNDRFGMSVAVSSDGARVVVGAVYYYYEDWEVIVHGSVYVLDGATGERLLKFVASDGAADDSFGESVAVSSDGARVVVGNKYDDDQGDKSGSVYVLDGATGERLLKLVASDGAADDWFGSSVAVSSDGARVVVGAVGEGSGSGSVYVLDGATGETLLKLVASDGAYFDFFGSSVAVSSDGARVVVGARGDDDQGSGSGSVYVLDGATGETLLKLVASDGANFDYFGSSVAVSSDGARVVVGACGDGDQGYNSGSVYVLDGATGERLLKLVASDGTADDLFGSSVAVSSDGARVVVGARGDDDQGSGSGSVYVLDGATGERLLKLVASDGAAYDFFGSSVAVSSDGARVVVGAYGDDDQGDSSGSAYVLDFTEVLAFMWLRTAMNYQYKNGGTLQEVLKKLWAQGGIRRLYQGLFPWAIFQAPLSRFGDVAANDMVLGVTGALLPSLPVSVATFFASMSGALFRI</sequence>
<dbReference type="SUPFAM" id="SSF82171">
    <property type="entry name" value="DPP6 N-terminal domain-like"/>
    <property type="match status" value="1"/>
</dbReference>
<keyword evidence="2" id="KW-0677">Repeat</keyword>
<proteinExistence type="predicted"/>
<dbReference type="SMART" id="SM00191">
    <property type="entry name" value="Int_alpha"/>
    <property type="match status" value="7"/>
</dbReference>
<evidence type="ECO:0000256" key="3">
    <source>
        <dbReference type="ARBA" id="ARBA00023180"/>
    </source>
</evidence>
<feature type="non-terminal residue" evidence="5">
    <location>
        <position position="662"/>
    </location>
</feature>
<keyword evidence="3" id="KW-0325">Glycoprotein</keyword>
<dbReference type="InterPro" id="IPR015943">
    <property type="entry name" value="WD40/YVTN_repeat-like_dom_sf"/>
</dbReference>
<dbReference type="Gene3D" id="2.130.10.10">
    <property type="entry name" value="YVTN repeat-like/Quinoprotein amine dehydrogenase"/>
    <property type="match status" value="1"/>
</dbReference>
<keyword evidence="6" id="KW-1185">Reference proteome</keyword>
<name>A0ABN9WFP2_9DINO</name>
<gene>
    <name evidence="5" type="ORF">PCOR1329_LOCUS66095</name>
</gene>
<dbReference type="InterPro" id="IPR013519">
    <property type="entry name" value="Int_alpha_beta-p"/>
</dbReference>
<evidence type="ECO:0000313" key="6">
    <source>
        <dbReference type="Proteomes" id="UP001189429"/>
    </source>
</evidence>
<organism evidence="5 6">
    <name type="scientific">Prorocentrum cordatum</name>
    <dbReference type="NCBI Taxonomy" id="2364126"/>
    <lineage>
        <taxon>Eukaryota</taxon>
        <taxon>Sar</taxon>
        <taxon>Alveolata</taxon>
        <taxon>Dinophyceae</taxon>
        <taxon>Prorocentrales</taxon>
        <taxon>Prorocentraceae</taxon>
        <taxon>Prorocentrum</taxon>
    </lineage>
</organism>
<evidence type="ECO:0000256" key="4">
    <source>
        <dbReference type="PROSITE-ProRule" id="PRU00803"/>
    </source>
</evidence>